<dbReference type="GO" id="GO:0003677">
    <property type="term" value="F:DNA binding"/>
    <property type="evidence" value="ECO:0007669"/>
    <property type="project" value="InterPro"/>
</dbReference>
<dbReference type="OrthoDB" id="34624at2"/>
<sequence>MKEKTGVRFKYYREKKGMTIKETATGIVSPQFLRKFEKGDSDISFTNLLLLLERIQVTMKEFIHEEERFVLENYIKDFEREVDAALRKSDSIQLKKIITKTTDLYRETGNQHYHLLSIAAECYYKLIFQPYSVDHFDLTPVTAYLSRVEEWGYFELFLISYTACRSLTIDELYYRCKRFLDAGYEESVNYHSICDFIIHAAYELCRKGALESGEKIIERYLSDIDANRDTHFIHYDLFAKYVKGIILIKKGDATGIKQCQTIIDIFANVLGYENYANRLHISLEMIKDNEIMKEDHKPHELKT</sequence>
<dbReference type="Gene3D" id="1.25.40.10">
    <property type="entry name" value="Tetratricopeptide repeat domain"/>
    <property type="match status" value="1"/>
</dbReference>
<feature type="domain" description="HTH cro/C1-type" evidence="1">
    <location>
        <begin position="9"/>
        <end position="62"/>
    </location>
</feature>
<dbReference type="PANTHER" id="PTHR37038">
    <property type="entry name" value="TRANSCRIPTIONAL REGULATOR-RELATED"/>
    <property type="match status" value="1"/>
</dbReference>
<accession>A0A242K646</accession>
<evidence type="ECO:0000313" key="2">
    <source>
        <dbReference type="EMBL" id="OTP15792.1"/>
    </source>
</evidence>
<name>A0A242K646_9ENTE</name>
<dbReference type="PROSITE" id="PS50943">
    <property type="entry name" value="HTH_CROC1"/>
    <property type="match status" value="1"/>
</dbReference>
<dbReference type="EMBL" id="CP147247">
    <property type="protein sequence ID" value="WYJ92104.1"/>
    <property type="molecule type" value="Genomic_DNA"/>
</dbReference>
<dbReference type="InterPro" id="IPR001387">
    <property type="entry name" value="Cro/C1-type_HTH"/>
</dbReference>
<dbReference type="InterPro" id="IPR010057">
    <property type="entry name" value="Transcription_activator_Rgg_C"/>
</dbReference>
<protein>
    <recommendedName>
        <fullName evidence="1">HTH cro/C1-type domain-containing protein</fullName>
    </recommendedName>
</protein>
<dbReference type="CDD" id="cd00093">
    <property type="entry name" value="HTH_XRE"/>
    <property type="match status" value="1"/>
</dbReference>
<reference evidence="2" key="1">
    <citation type="submission" date="2017-05" db="EMBL/GenBank/DDBJ databases">
        <title>The Genome Sequence of Enterococcus sp. 9E7_DIV0242.</title>
        <authorList>
            <consortium name="The Broad Institute Genomics Platform"/>
            <consortium name="The Broad Institute Genomic Center for Infectious Diseases"/>
            <person name="Earl A."/>
            <person name="Manson A."/>
            <person name="Schwartman J."/>
            <person name="Gilmore M."/>
            <person name="Abouelleil A."/>
            <person name="Cao P."/>
            <person name="Chapman S."/>
            <person name="Cusick C."/>
            <person name="Shea T."/>
            <person name="Young S."/>
            <person name="Neafsey D."/>
            <person name="Nusbaum C."/>
            <person name="Birren B."/>
        </authorList>
    </citation>
    <scope>NUCLEOTIDE SEQUENCE [LARGE SCALE GENOMIC DNA]</scope>
    <source>
        <strain evidence="2">9E7_DIV0242</strain>
    </source>
</reference>
<dbReference type="Pfam" id="PF21259">
    <property type="entry name" value="Rgg_C"/>
    <property type="match status" value="1"/>
</dbReference>
<evidence type="ECO:0000259" key="1">
    <source>
        <dbReference type="PROSITE" id="PS50943"/>
    </source>
</evidence>
<proteinExistence type="predicted"/>
<dbReference type="SUPFAM" id="SSF47413">
    <property type="entry name" value="lambda repressor-like DNA-binding domains"/>
    <property type="match status" value="1"/>
</dbReference>
<gene>
    <name evidence="2" type="ORF">A5888_002006</name>
    <name evidence="3" type="ORF">A5888_003877</name>
</gene>
<dbReference type="Pfam" id="PF01381">
    <property type="entry name" value="HTH_3"/>
    <property type="match status" value="1"/>
</dbReference>
<dbReference type="InterPro" id="IPR011990">
    <property type="entry name" value="TPR-like_helical_dom_sf"/>
</dbReference>
<dbReference type="SMART" id="SM00530">
    <property type="entry name" value="HTH_XRE"/>
    <property type="match status" value="1"/>
</dbReference>
<dbReference type="EMBL" id="NGMM01000003">
    <property type="protein sequence ID" value="OTP15792.1"/>
    <property type="molecule type" value="Genomic_DNA"/>
</dbReference>
<dbReference type="RefSeq" id="WP_086349076.1">
    <property type="nucleotide sequence ID" value="NZ_CP147247.1"/>
</dbReference>
<reference evidence="3" key="2">
    <citation type="submission" date="2017-05" db="EMBL/GenBank/DDBJ databases">
        <authorList>
            <consortium name="The Broad Institute Genomics Platform"/>
            <consortium name="The Broad Institute Genomic Center for Infectious Diseases"/>
            <person name="Earl A."/>
            <person name="Manson A."/>
            <person name="Schwartman J."/>
            <person name="Gilmore M."/>
            <person name="Abouelleil A."/>
            <person name="Cao P."/>
            <person name="Chapman S."/>
            <person name="Cusick C."/>
            <person name="Shea T."/>
            <person name="Young S."/>
            <person name="Neafsey D."/>
            <person name="Nusbaum C."/>
            <person name="Birren B."/>
        </authorList>
    </citation>
    <scope>NUCLEOTIDE SEQUENCE</scope>
    <source>
        <strain evidence="3">9E7_DIV0242</strain>
    </source>
</reference>
<keyword evidence="4" id="KW-1185">Reference proteome</keyword>
<dbReference type="AlphaFoldDB" id="A0A242K646"/>
<evidence type="ECO:0000313" key="4">
    <source>
        <dbReference type="Proteomes" id="UP000195141"/>
    </source>
</evidence>
<dbReference type="Proteomes" id="UP000195141">
    <property type="component" value="Chromosome"/>
</dbReference>
<evidence type="ECO:0000313" key="3">
    <source>
        <dbReference type="EMBL" id="WYJ92104.1"/>
    </source>
</evidence>
<organism evidence="2">
    <name type="scientific">Candidatus Enterococcus clewellii</name>
    <dbReference type="NCBI Taxonomy" id="1834193"/>
    <lineage>
        <taxon>Bacteria</taxon>
        <taxon>Bacillati</taxon>
        <taxon>Bacillota</taxon>
        <taxon>Bacilli</taxon>
        <taxon>Lactobacillales</taxon>
        <taxon>Enterococcaceae</taxon>
        <taxon>Enterococcus</taxon>
    </lineage>
</organism>
<dbReference type="InterPro" id="IPR010982">
    <property type="entry name" value="Lambda_DNA-bd_dom_sf"/>
</dbReference>
<reference evidence="3" key="3">
    <citation type="submission" date="2024-03" db="EMBL/GenBank/DDBJ databases">
        <title>The Genome Sequence of Enterococcus sp. DIV0242b.</title>
        <authorList>
            <consortium name="The Broad Institute Genomics Platform"/>
            <consortium name="The Broad Institute Microbial Omics Core"/>
            <consortium name="The Broad Institute Genomic Center for Infectious Diseases"/>
            <person name="Earl A."/>
            <person name="Manson A."/>
            <person name="Gilmore M."/>
            <person name="Schwartman J."/>
            <person name="Shea T."/>
            <person name="Abouelleil A."/>
            <person name="Cao P."/>
            <person name="Chapman S."/>
            <person name="Cusick C."/>
            <person name="Young S."/>
            <person name="Neafsey D."/>
            <person name="Nusbaum C."/>
            <person name="Birren B."/>
        </authorList>
    </citation>
    <scope>NUCLEOTIDE SEQUENCE</scope>
    <source>
        <strain evidence="3">9E7_DIV0242</strain>
    </source>
</reference>
<dbReference type="InterPro" id="IPR053163">
    <property type="entry name" value="HTH-type_regulator_Rgg"/>
</dbReference>
<dbReference type="NCBIfam" id="TIGR01716">
    <property type="entry name" value="RGG_Cterm"/>
    <property type="match status" value="1"/>
</dbReference>